<dbReference type="InterPro" id="IPR051474">
    <property type="entry name" value="Anti-sigma-K/W_factor"/>
</dbReference>
<accession>A0A154WFB0</accession>
<keyword evidence="1" id="KW-1133">Transmembrane helix</keyword>
<feature type="transmembrane region" description="Helical" evidence="1">
    <location>
        <begin position="101"/>
        <end position="122"/>
    </location>
</feature>
<keyword evidence="1" id="KW-0812">Transmembrane</keyword>
<evidence type="ECO:0000259" key="2">
    <source>
        <dbReference type="Pfam" id="PF10099"/>
    </source>
</evidence>
<reference evidence="3 4" key="1">
    <citation type="submission" date="2015-12" db="EMBL/GenBank/DDBJ databases">
        <title>Genome sequence of Oceanibaculum pacificum MCCC 1A02656.</title>
        <authorList>
            <person name="Lu L."/>
            <person name="Lai Q."/>
            <person name="Shao Z."/>
            <person name="Qian P."/>
        </authorList>
    </citation>
    <scope>NUCLEOTIDE SEQUENCE [LARGE SCALE GENOMIC DNA]</scope>
    <source>
        <strain evidence="3 4">MCCC 1A02656</strain>
    </source>
</reference>
<feature type="domain" description="Anti-sigma K factor RskA C-terminal" evidence="2">
    <location>
        <begin position="108"/>
        <end position="231"/>
    </location>
</feature>
<dbReference type="RefSeq" id="WP_067552914.1">
    <property type="nucleotide sequence ID" value="NZ_LPXN01000046.1"/>
</dbReference>
<dbReference type="EMBL" id="LPXN01000046">
    <property type="protein sequence ID" value="KZD12176.1"/>
    <property type="molecule type" value="Genomic_DNA"/>
</dbReference>
<dbReference type="InterPro" id="IPR018764">
    <property type="entry name" value="RskA_C"/>
</dbReference>
<dbReference type="Pfam" id="PF10099">
    <property type="entry name" value="RskA_C"/>
    <property type="match status" value="1"/>
</dbReference>
<dbReference type="GO" id="GO:0006417">
    <property type="term" value="P:regulation of translation"/>
    <property type="evidence" value="ECO:0007669"/>
    <property type="project" value="TreeGrafter"/>
</dbReference>
<evidence type="ECO:0000313" key="3">
    <source>
        <dbReference type="EMBL" id="KZD12176.1"/>
    </source>
</evidence>
<evidence type="ECO:0000256" key="1">
    <source>
        <dbReference type="SAM" id="Phobius"/>
    </source>
</evidence>
<dbReference type="OrthoDB" id="9816387at2"/>
<keyword evidence="1" id="KW-0472">Membrane</keyword>
<dbReference type="GO" id="GO:0005886">
    <property type="term" value="C:plasma membrane"/>
    <property type="evidence" value="ECO:0007669"/>
    <property type="project" value="InterPro"/>
</dbReference>
<comment type="caution">
    <text evidence="3">The sequence shown here is derived from an EMBL/GenBank/DDBJ whole genome shotgun (WGS) entry which is preliminary data.</text>
</comment>
<gene>
    <name evidence="3" type="ORF">AUP43_05055</name>
</gene>
<dbReference type="AlphaFoldDB" id="A0A154WFB0"/>
<evidence type="ECO:0000313" key="4">
    <source>
        <dbReference type="Proteomes" id="UP000076400"/>
    </source>
</evidence>
<organism evidence="3 4">
    <name type="scientific">Oceanibaculum pacificum</name>
    <dbReference type="NCBI Taxonomy" id="580166"/>
    <lineage>
        <taxon>Bacteria</taxon>
        <taxon>Pseudomonadati</taxon>
        <taxon>Pseudomonadota</taxon>
        <taxon>Alphaproteobacteria</taxon>
        <taxon>Rhodospirillales</taxon>
        <taxon>Oceanibaculaceae</taxon>
        <taxon>Oceanibaculum</taxon>
    </lineage>
</organism>
<dbReference type="PANTHER" id="PTHR37461">
    <property type="entry name" value="ANTI-SIGMA-K FACTOR RSKA"/>
    <property type="match status" value="1"/>
</dbReference>
<sequence length="243" mass="25587">MIPPEILSDPKERRALIGEYALGLLDEAEAAEVQALIDSDAAAERDYLFWSRHFLALADIVPAQQPAAELWARIEAETGLAARKAAASPALTERLWNSLGLWRIAAIGALAAALLVFVTPIFDRAPPTGGYVAVLQQPGESARPGWIVRVAADGGLSLSPLVDTAVPADRSVQFWTLVDPAQGPRSLGLVQPGGTVEIPADRIGPVIPGQLFELTLEPQGGSPGSRPTGPVLFIGRAVQVASN</sequence>
<keyword evidence="4" id="KW-1185">Reference proteome</keyword>
<dbReference type="PANTHER" id="PTHR37461:SF1">
    <property type="entry name" value="ANTI-SIGMA-K FACTOR RSKA"/>
    <property type="match status" value="1"/>
</dbReference>
<dbReference type="GO" id="GO:0016989">
    <property type="term" value="F:sigma factor antagonist activity"/>
    <property type="evidence" value="ECO:0007669"/>
    <property type="project" value="TreeGrafter"/>
</dbReference>
<dbReference type="STRING" id="580166.AUP43_05055"/>
<proteinExistence type="predicted"/>
<dbReference type="Proteomes" id="UP000076400">
    <property type="component" value="Unassembled WGS sequence"/>
</dbReference>
<name>A0A154WFB0_9PROT</name>
<protein>
    <submittedName>
        <fullName evidence="3">Anti-sigma factor</fullName>
    </submittedName>
</protein>